<gene>
    <name evidence="1" type="ORF">EVAR_74384_1</name>
</gene>
<proteinExistence type="predicted"/>
<name>A0A4C1SD27_EUMVA</name>
<dbReference type="EMBL" id="BGZK01000004">
    <property type="protein sequence ID" value="GBP00073.1"/>
    <property type="molecule type" value="Genomic_DNA"/>
</dbReference>
<evidence type="ECO:0000313" key="1">
    <source>
        <dbReference type="EMBL" id="GBP00073.1"/>
    </source>
</evidence>
<accession>A0A4C1SD27</accession>
<reference evidence="1 2" key="1">
    <citation type="journal article" date="2019" name="Commun. Biol.">
        <title>The bagworm genome reveals a unique fibroin gene that provides high tensile strength.</title>
        <authorList>
            <person name="Kono N."/>
            <person name="Nakamura H."/>
            <person name="Ohtoshi R."/>
            <person name="Tomita M."/>
            <person name="Numata K."/>
            <person name="Arakawa K."/>
        </authorList>
    </citation>
    <scope>NUCLEOTIDE SEQUENCE [LARGE SCALE GENOMIC DNA]</scope>
</reference>
<sequence>MSIKAMDPRLLSRKANVTIANVAPQGIRANPVVMKPLSLYNGPMRGWNVFVLMKWPTASYITTLSLHQFNLPFVRYLFPIQEADNAPVTYLGLPVAMGGGIHLIYGGSYARLDLENAMKKNRKYN</sequence>
<evidence type="ECO:0000313" key="2">
    <source>
        <dbReference type="Proteomes" id="UP000299102"/>
    </source>
</evidence>
<keyword evidence="2" id="KW-1185">Reference proteome</keyword>
<protein>
    <submittedName>
        <fullName evidence="1">Uncharacterized protein</fullName>
    </submittedName>
</protein>
<organism evidence="1 2">
    <name type="scientific">Eumeta variegata</name>
    <name type="common">Bagworm moth</name>
    <name type="synonym">Eumeta japonica</name>
    <dbReference type="NCBI Taxonomy" id="151549"/>
    <lineage>
        <taxon>Eukaryota</taxon>
        <taxon>Metazoa</taxon>
        <taxon>Ecdysozoa</taxon>
        <taxon>Arthropoda</taxon>
        <taxon>Hexapoda</taxon>
        <taxon>Insecta</taxon>
        <taxon>Pterygota</taxon>
        <taxon>Neoptera</taxon>
        <taxon>Endopterygota</taxon>
        <taxon>Lepidoptera</taxon>
        <taxon>Glossata</taxon>
        <taxon>Ditrysia</taxon>
        <taxon>Tineoidea</taxon>
        <taxon>Psychidae</taxon>
        <taxon>Oiketicinae</taxon>
        <taxon>Eumeta</taxon>
    </lineage>
</organism>
<dbReference type="Proteomes" id="UP000299102">
    <property type="component" value="Unassembled WGS sequence"/>
</dbReference>
<comment type="caution">
    <text evidence="1">The sequence shown here is derived from an EMBL/GenBank/DDBJ whole genome shotgun (WGS) entry which is preliminary data.</text>
</comment>
<dbReference type="AlphaFoldDB" id="A0A4C1SD27"/>